<dbReference type="VEuPathDB" id="AmoebaDB:FDP41_009897"/>
<dbReference type="Proteomes" id="UP000444721">
    <property type="component" value="Unassembled WGS sequence"/>
</dbReference>
<dbReference type="GeneID" id="68117112"/>
<dbReference type="RefSeq" id="XP_044556390.1">
    <property type="nucleotide sequence ID" value="XM_044713904.1"/>
</dbReference>
<protein>
    <recommendedName>
        <fullName evidence="4">EF-hand domain-containing protein</fullName>
    </recommendedName>
</protein>
<feature type="region of interest" description="Disordered" evidence="1">
    <location>
        <begin position="91"/>
        <end position="111"/>
    </location>
</feature>
<dbReference type="Gene3D" id="1.10.238.10">
    <property type="entry name" value="EF-hand"/>
    <property type="match status" value="1"/>
</dbReference>
<evidence type="ECO:0000256" key="1">
    <source>
        <dbReference type="SAM" id="MobiDB-lite"/>
    </source>
</evidence>
<dbReference type="OrthoDB" id="10356692at2759"/>
<dbReference type="VEuPathDB" id="AmoebaDB:NF0104100"/>
<organism evidence="2 3">
    <name type="scientific">Naegleria fowleri</name>
    <name type="common">Brain eating amoeba</name>
    <dbReference type="NCBI Taxonomy" id="5763"/>
    <lineage>
        <taxon>Eukaryota</taxon>
        <taxon>Discoba</taxon>
        <taxon>Heterolobosea</taxon>
        <taxon>Tetramitia</taxon>
        <taxon>Eutetramitia</taxon>
        <taxon>Vahlkampfiidae</taxon>
        <taxon>Naegleria</taxon>
    </lineage>
</organism>
<sequence length="342" mass="39113">MSQQRTRSSSNSKASANMHLFQYLMSEEEMAEARAFYELLLISDEEFFLDNKPQPTKGDTIAYNDTSGGGGVIINNNNNFNANTANNALSAFSFPPPKRQDLTPSPSELPGNYNASTNLSISIPSLQTSDINSNSNTAPTRNNTPLQNIKVKRKSITDQQQLTNRRMTSRDLRGLFQRIGYRVTNEQIREIIQSAHESYYRKKDIHLPNDSISFNEFVHLIMDKPEPSGIGRTQLLEAFKILSENDEEGKDGWINTDELEHYLTHFHYWTEKNYVKQTGDVSSQSFLTGESKPFTKRDFNKVMDILDPYRSGRFNFIKFVGMVYDGLLHDEESSFDSFDHLQ</sequence>
<evidence type="ECO:0000313" key="2">
    <source>
        <dbReference type="EMBL" id="KAF0971674.1"/>
    </source>
</evidence>
<comment type="caution">
    <text evidence="2">The sequence shown here is derived from an EMBL/GenBank/DDBJ whole genome shotgun (WGS) entry which is preliminary data.</text>
</comment>
<dbReference type="AlphaFoldDB" id="A0A6A5BC35"/>
<proteinExistence type="predicted"/>
<evidence type="ECO:0000313" key="3">
    <source>
        <dbReference type="Proteomes" id="UP000444721"/>
    </source>
</evidence>
<name>A0A6A5BC35_NAEFO</name>
<evidence type="ECO:0008006" key="4">
    <source>
        <dbReference type="Google" id="ProtNLM"/>
    </source>
</evidence>
<dbReference type="SUPFAM" id="SSF47473">
    <property type="entry name" value="EF-hand"/>
    <property type="match status" value="1"/>
</dbReference>
<reference evidence="2 3" key="1">
    <citation type="journal article" date="2019" name="Sci. Rep.">
        <title>Nanopore sequencing improves the draft genome of the human pathogenic amoeba Naegleria fowleri.</title>
        <authorList>
            <person name="Liechti N."/>
            <person name="Schurch N."/>
            <person name="Bruggmann R."/>
            <person name="Wittwer M."/>
        </authorList>
    </citation>
    <scope>NUCLEOTIDE SEQUENCE [LARGE SCALE GENOMIC DNA]</scope>
    <source>
        <strain evidence="2 3">ATCC 30894</strain>
    </source>
</reference>
<gene>
    <name evidence="2" type="ORF">FDP41_009897</name>
</gene>
<dbReference type="EMBL" id="VFQX01000074">
    <property type="protein sequence ID" value="KAF0971674.1"/>
    <property type="molecule type" value="Genomic_DNA"/>
</dbReference>
<dbReference type="VEuPathDB" id="AmoebaDB:NfTy_080980"/>
<keyword evidence="3" id="KW-1185">Reference proteome</keyword>
<dbReference type="InterPro" id="IPR011992">
    <property type="entry name" value="EF-hand-dom_pair"/>
</dbReference>
<accession>A0A6A5BC35</accession>